<dbReference type="InterPro" id="IPR004358">
    <property type="entry name" value="Sig_transdc_His_kin-like_C"/>
</dbReference>
<dbReference type="Pfam" id="PF00072">
    <property type="entry name" value="Response_reg"/>
    <property type="match status" value="1"/>
</dbReference>
<dbReference type="CDD" id="cd00075">
    <property type="entry name" value="HATPase"/>
    <property type="match status" value="1"/>
</dbReference>
<comment type="catalytic activity">
    <reaction evidence="1">
        <text>ATP + protein L-histidine = ADP + protein N-phospho-L-histidine.</text>
        <dbReference type="EC" id="2.7.13.3"/>
    </reaction>
</comment>
<evidence type="ECO:0000256" key="6">
    <source>
        <dbReference type="ARBA" id="ARBA00023012"/>
    </source>
</evidence>
<dbReference type="PANTHER" id="PTHR43047:SF72">
    <property type="entry name" value="OSMOSENSING HISTIDINE PROTEIN KINASE SLN1"/>
    <property type="match status" value="1"/>
</dbReference>
<feature type="transmembrane region" description="Helical" evidence="9">
    <location>
        <begin position="183"/>
        <end position="204"/>
    </location>
</feature>
<dbReference type="InterPro" id="IPR001789">
    <property type="entry name" value="Sig_transdc_resp-reg_receiver"/>
</dbReference>
<feature type="domain" description="Response regulatory" evidence="11">
    <location>
        <begin position="580"/>
        <end position="696"/>
    </location>
</feature>
<dbReference type="SUPFAM" id="SSF55874">
    <property type="entry name" value="ATPase domain of HSP90 chaperone/DNA topoisomerase II/histidine kinase"/>
    <property type="match status" value="1"/>
</dbReference>
<organism evidence="13 14">
    <name type="scientific">Sphingobium phenoxybenzoativorans</name>
    <dbReference type="NCBI Taxonomy" id="1592790"/>
    <lineage>
        <taxon>Bacteria</taxon>
        <taxon>Pseudomonadati</taxon>
        <taxon>Pseudomonadota</taxon>
        <taxon>Alphaproteobacteria</taxon>
        <taxon>Sphingomonadales</taxon>
        <taxon>Sphingomonadaceae</taxon>
        <taxon>Sphingobium</taxon>
    </lineage>
</organism>
<dbReference type="InterPro" id="IPR035965">
    <property type="entry name" value="PAS-like_dom_sf"/>
</dbReference>
<dbReference type="SUPFAM" id="SSF47384">
    <property type="entry name" value="Homodimeric domain of signal transducing histidine kinase"/>
    <property type="match status" value="1"/>
</dbReference>
<evidence type="ECO:0000259" key="10">
    <source>
        <dbReference type="PROSITE" id="PS50109"/>
    </source>
</evidence>
<dbReference type="FunFam" id="1.10.287.130:FF:000001">
    <property type="entry name" value="Two-component sensor histidine kinase"/>
    <property type="match status" value="1"/>
</dbReference>
<dbReference type="PANTHER" id="PTHR43047">
    <property type="entry name" value="TWO-COMPONENT HISTIDINE PROTEIN KINASE"/>
    <property type="match status" value="1"/>
</dbReference>
<gene>
    <name evidence="13" type="ORF">KFK14_16795</name>
</gene>
<dbReference type="CDD" id="cd19410">
    <property type="entry name" value="HK9-like_sensor"/>
    <property type="match status" value="1"/>
</dbReference>
<evidence type="ECO:0000256" key="5">
    <source>
        <dbReference type="ARBA" id="ARBA00022777"/>
    </source>
</evidence>
<dbReference type="SMART" id="SM00448">
    <property type="entry name" value="REC"/>
    <property type="match status" value="2"/>
</dbReference>
<keyword evidence="7 9" id="KW-0472">Membrane</keyword>
<sequence length="825" mass="88135">MPRLWRSLAVAAILPIGLTILGLSLSSAYQRNLHNLHDASLSLRQANAAQTLLRDVKDAERSQRGYALTGDRSFLAPFERVESGLAAQLSALDRLAAASDSNTQTTLRHLDRLTEAKFVEMRSVIEARDQSGLAAAAAMVGSGRGKALMDSIEAETAKLIRLQDIRVASSEQQAADRSGMARLIYWSMVLCVSLIGFLIAYVMWSNRRGRYLANRAAAEAYNRQAALFESDFNAVVLINPSGGIEILNGAAEKLFGYPKTALMRRDISLIADLAPGEGAFLDRLGLTPEGLAQPLRTHVKARTADGGTVPVEVALGIMQQADGAHIVASFRDVSERDKVEQLKDQFLSTVSHELRTPLTSIVGSLGLLRGGAAHDLPAPVQRLVVIAENNANRLIRIVNDLLDVEKMQSGEMRFDFQPMDLRIVAQQALDGVRPVADLHNVLLEIDLPGQPVIVRGDQDRIVQVATNLLSNAIKFSPAGSAVTLTLGVRDNDACISVRDRGPGIDAELRARLFTRFAQAMRRSDTAGPGTGIGLTISREIVHNHGGTIWFEDAEGGGSLFAFAVPLWNALTGQEDLNGAPRLLIYADAAEAQAISTGFSVRAIRADLVHTQQEALAAISARPYLAFVLDFQFADGDAVGIVQAIRDNPAGRNLPVIAIAPSDPVVEPAQMAALDIIDWIAKPIAANRLDEAVNAAIRRASTSMPLVLHIDDDSDTLEITANALSGLARIARATDLASARAFLATNAVDIAIVDIALPDGSGLDILPALSPAGGPATPVIIYSAQDSGHDLAADVEVILTKSKKSLPNLVETVMGILDRQRGEGAS</sequence>
<reference evidence="13" key="1">
    <citation type="submission" date="2021-04" db="EMBL/GenBank/DDBJ databases">
        <title>Isolation of p-tert-butylphenol degrading bacteria Sphingobium phenoxybenzoativorans Tas13 from active sludge.</title>
        <authorList>
            <person name="Li Y."/>
        </authorList>
    </citation>
    <scope>NUCLEOTIDE SEQUENCE</scope>
    <source>
        <strain evidence="13">Tas13</strain>
    </source>
</reference>
<dbReference type="GO" id="GO:0009927">
    <property type="term" value="F:histidine phosphotransfer kinase activity"/>
    <property type="evidence" value="ECO:0007669"/>
    <property type="project" value="TreeGrafter"/>
</dbReference>
<dbReference type="PROSITE" id="PS50109">
    <property type="entry name" value="HIS_KIN"/>
    <property type="match status" value="1"/>
</dbReference>
<feature type="domain" description="Response regulatory" evidence="11">
    <location>
        <begin position="705"/>
        <end position="813"/>
    </location>
</feature>
<dbReference type="InterPro" id="IPR005467">
    <property type="entry name" value="His_kinase_dom"/>
</dbReference>
<dbReference type="InterPro" id="IPR003594">
    <property type="entry name" value="HATPase_dom"/>
</dbReference>
<evidence type="ECO:0000256" key="2">
    <source>
        <dbReference type="ARBA" id="ARBA00012438"/>
    </source>
</evidence>
<evidence type="ECO:0000256" key="1">
    <source>
        <dbReference type="ARBA" id="ARBA00000085"/>
    </source>
</evidence>
<dbReference type="InterPro" id="IPR011006">
    <property type="entry name" value="CheY-like_superfamily"/>
</dbReference>
<evidence type="ECO:0000256" key="3">
    <source>
        <dbReference type="ARBA" id="ARBA00022553"/>
    </source>
</evidence>
<feature type="modified residue" description="4-aspartylphosphate" evidence="8">
    <location>
        <position position="629"/>
    </location>
</feature>
<dbReference type="NCBIfam" id="TIGR00229">
    <property type="entry name" value="sensory_box"/>
    <property type="match status" value="1"/>
</dbReference>
<evidence type="ECO:0000259" key="12">
    <source>
        <dbReference type="PROSITE" id="PS50112"/>
    </source>
</evidence>
<dbReference type="EC" id="2.7.13.3" evidence="2"/>
<dbReference type="SUPFAM" id="SSF52172">
    <property type="entry name" value="CheY-like"/>
    <property type="match status" value="2"/>
</dbReference>
<feature type="domain" description="Histidine kinase" evidence="10">
    <location>
        <begin position="349"/>
        <end position="568"/>
    </location>
</feature>
<keyword evidence="4" id="KW-0808">Transferase</keyword>
<evidence type="ECO:0000256" key="9">
    <source>
        <dbReference type="SAM" id="Phobius"/>
    </source>
</evidence>
<feature type="modified residue" description="4-aspartylphosphate" evidence="8">
    <location>
        <position position="753"/>
    </location>
</feature>
<accession>A0A975K5F2</accession>
<dbReference type="PRINTS" id="PR00344">
    <property type="entry name" value="BCTRLSENSOR"/>
</dbReference>
<dbReference type="KEGG" id="spph:KFK14_16795"/>
<evidence type="ECO:0000313" key="14">
    <source>
        <dbReference type="Proteomes" id="UP000681425"/>
    </source>
</evidence>
<dbReference type="Pfam" id="PF02518">
    <property type="entry name" value="HATPase_c"/>
    <property type="match status" value="1"/>
</dbReference>
<keyword evidence="6" id="KW-0902">Two-component regulatory system</keyword>
<dbReference type="RefSeq" id="WP_212608459.1">
    <property type="nucleotide sequence ID" value="NZ_CP073910.1"/>
</dbReference>
<dbReference type="CDD" id="cd00082">
    <property type="entry name" value="HisKA"/>
    <property type="match status" value="1"/>
</dbReference>
<dbReference type="PROSITE" id="PS50112">
    <property type="entry name" value="PAS"/>
    <property type="match status" value="1"/>
</dbReference>
<feature type="domain" description="PAS" evidence="12">
    <location>
        <begin position="220"/>
        <end position="273"/>
    </location>
</feature>
<dbReference type="PROSITE" id="PS50110">
    <property type="entry name" value="RESPONSE_REGULATORY"/>
    <property type="match status" value="2"/>
</dbReference>
<dbReference type="EMBL" id="CP073910">
    <property type="protein sequence ID" value="QUT04684.1"/>
    <property type="molecule type" value="Genomic_DNA"/>
</dbReference>
<dbReference type="Gene3D" id="3.30.450.20">
    <property type="entry name" value="PAS domain"/>
    <property type="match status" value="1"/>
</dbReference>
<keyword evidence="9" id="KW-0812">Transmembrane</keyword>
<protein>
    <recommendedName>
        <fullName evidence="2">histidine kinase</fullName>
        <ecNumber evidence="2">2.7.13.3</ecNumber>
    </recommendedName>
</protein>
<keyword evidence="5" id="KW-0418">Kinase</keyword>
<dbReference type="CDD" id="cd00130">
    <property type="entry name" value="PAS"/>
    <property type="match status" value="1"/>
</dbReference>
<proteinExistence type="predicted"/>
<dbReference type="InterPro" id="IPR036097">
    <property type="entry name" value="HisK_dim/P_sf"/>
</dbReference>
<dbReference type="SMART" id="SM00387">
    <property type="entry name" value="HATPase_c"/>
    <property type="match status" value="1"/>
</dbReference>
<dbReference type="Pfam" id="PF13426">
    <property type="entry name" value="PAS_9"/>
    <property type="match status" value="1"/>
</dbReference>
<dbReference type="Pfam" id="PF00512">
    <property type="entry name" value="HisKA"/>
    <property type="match status" value="1"/>
</dbReference>
<dbReference type="AlphaFoldDB" id="A0A975K5F2"/>
<dbReference type="Gene3D" id="1.10.287.130">
    <property type="match status" value="1"/>
</dbReference>
<dbReference type="SMART" id="SM00388">
    <property type="entry name" value="HisKA"/>
    <property type="match status" value="1"/>
</dbReference>
<dbReference type="InterPro" id="IPR000014">
    <property type="entry name" value="PAS"/>
</dbReference>
<evidence type="ECO:0000256" key="7">
    <source>
        <dbReference type="ARBA" id="ARBA00023136"/>
    </source>
</evidence>
<dbReference type="InterPro" id="IPR003661">
    <property type="entry name" value="HisK_dim/P_dom"/>
</dbReference>
<dbReference type="GO" id="GO:0000155">
    <property type="term" value="F:phosphorelay sensor kinase activity"/>
    <property type="evidence" value="ECO:0007669"/>
    <property type="project" value="InterPro"/>
</dbReference>
<keyword evidence="14" id="KW-1185">Reference proteome</keyword>
<dbReference type="InterPro" id="IPR007891">
    <property type="entry name" value="CHASE3"/>
</dbReference>
<dbReference type="FunFam" id="3.30.565.10:FF:000006">
    <property type="entry name" value="Sensor histidine kinase WalK"/>
    <property type="match status" value="1"/>
</dbReference>
<dbReference type="GO" id="GO:0005886">
    <property type="term" value="C:plasma membrane"/>
    <property type="evidence" value="ECO:0007669"/>
    <property type="project" value="TreeGrafter"/>
</dbReference>
<dbReference type="Gene3D" id="3.30.565.10">
    <property type="entry name" value="Histidine kinase-like ATPase, C-terminal domain"/>
    <property type="match status" value="1"/>
</dbReference>
<evidence type="ECO:0000256" key="4">
    <source>
        <dbReference type="ARBA" id="ARBA00022679"/>
    </source>
</evidence>
<evidence type="ECO:0000259" key="11">
    <source>
        <dbReference type="PROSITE" id="PS50110"/>
    </source>
</evidence>
<dbReference type="Pfam" id="PF05227">
    <property type="entry name" value="CHASE3"/>
    <property type="match status" value="1"/>
</dbReference>
<keyword evidence="9" id="KW-1133">Transmembrane helix</keyword>
<evidence type="ECO:0000313" key="13">
    <source>
        <dbReference type="EMBL" id="QUT04684.1"/>
    </source>
</evidence>
<dbReference type="Gene3D" id="3.40.50.2300">
    <property type="match status" value="2"/>
</dbReference>
<dbReference type="InterPro" id="IPR036890">
    <property type="entry name" value="HATPase_C_sf"/>
</dbReference>
<keyword evidence="3 8" id="KW-0597">Phosphoprotein</keyword>
<dbReference type="SUPFAM" id="SSF55785">
    <property type="entry name" value="PYP-like sensor domain (PAS domain)"/>
    <property type="match status" value="1"/>
</dbReference>
<name>A0A975K5F2_9SPHN</name>
<evidence type="ECO:0000256" key="8">
    <source>
        <dbReference type="PROSITE-ProRule" id="PRU00169"/>
    </source>
</evidence>
<dbReference type="Proteomes" id="UP000681425">
    <property type="component" value="Chromosome"/>
</dbReference>
<dbReference type="CDD" id="cd00156">
    <property type="entry name" value="REC"/>
    <property type="match status" value="1"/>
</dbReference>